<dbReference type="RefSeq" id="WP_014500813.1">
    <property type="nucleotide sequence ID" value="NC_017262.1"/>
</dbReference>
<evidence type="ECO:0000313" key="3">
    <source>
        <dbReference type="Proteomes" id="UP000001494"/>
    </source>
</evidence>
<reference evidence="2 3" key="1">
    <citation type="journal article" date="2011" name="J. Bacteriol.">
        <title>Genome sequence of the ethanol-producing Zymomonas mobilis subsp. mobilis lectotype strain ATCC 10988.</title>
        <authorList>
            <person name="Pappas K.M."/>
            <person name="Kouvelis V.N."/>
            <person name="Saunders E."/>
            <person name="Brettin T.S."/>
            <person name="Bruce D."/>
            <person name="Detter C."/>
            <person name="Balakireva M."/>
            <person name="Han C.S."/>
            <person name="Savvakis G."/>
            <person name="Kyrpides N.C."/>
            <person name="Typas M.A."/>
        </authorList>
    </citation>
    <scope>NUCLEOTIDE SEQUENCE [LARGE SCALE GENOMIC DNA]</scope>
    <source>
        <strain evidence="3">ATCC 10988 / DSM 424 / CCUG 17860 / LMG 404 / NCIMB 8938 / NRRL B-806 / ZM1</strain>
    </source>
</reference>
<gene>
    <name evidence="2" type="ordered locus">Zmob_0981</name>
</gene>
<dbReference type="AlphaFoldDB" id="A0A0H3G292"/>
<feature type="transmembrane region" description="Helical" evidence="1">
    <location>
        <begin position="20"/>
        <end position="40"/>
    </location>
</feature>
<protein>
    <submittedName>
        <fullName evidence="2">Uncharacterized protein</fullName>
    </submittedName>
</protein>
<keyword evidence="1" id="KW-0472">Membrane</keyword>
<evidence type="ECO:0000313" key="2">
    <source>
        <dbReference type="EMBL" id="AEH62816.1"/>
    </source>
</evidence>
<dbReference type="KEGG" id="zmm:Zmob_0981"/>
<proteinExistence type="predicted"/>
<keyword evidence="1" id="KW-1133">Transmembrane helix</keyword>
<keyword evidence="1" id="KW-0812">Transmembrane</keyword>
<organism evidence="2 3">
    <name type="scientific">Zymomonas mobilis subsp. mobilis (strain ATCC 10988 / DSM 424 / LMG 404 / NCIMB 8938 / NRRL B-806 / ZM1)</name>
    <dbReference type="NCBI Taxonomy" id="555217"/>
    <lineage>
        <taxon>Bacteria</taxon>
        <taxon>Pseudomonadati</taxon>
        <taxon>Pseudomonadota</taxon>
        <taxon>Alphaproteobacteria</taxon>
        <taxon>Sphingomonadales</taxon>
        <taxon>Zymomonadaceae</taxon>
        <taxon>Zymomonas</taxon>
    </lineage>
</organism>
<name>A0A0H3G292_ZYMMA</name>
<dbReference type="OrthoDB" id="7574747at2"/>
<dbReference type="HOGENOM" id="CLU_2262005_0_0_5"/>
<accession>A0A0H3G292</accession>
<dbReference type="EMBL" id="CP002850">
    <property type="protein sequence ID" value="AEH62816.1"/>
    <property type="molecule type" value="Genomic_DNA"/>
</dbReference>
<evidence type="ECO:0000256" key="1">
    <source>
        <dbReference type="SAM" id="Phobius"/>
    </source>
</evidence>
<dbReference type="Proteomes" id="UP000001494">
    <property type="component" value="Chromosome"/>
</dbReference>
<dbReference type="eggNOG" id="ENOG50328Y7">
    <property type="taxonomic scope" value="Bacteria"/>
</dbReference>
<sequence length="103" mass="11289">MPNDFSPIDLPSDKNDQKRAGLWTSIVISTASLLLALLNAEAVADWADSLAPTIWTAPIVSTADSWRDLAAETGLSAPRDLLHRYWKKLEALHFSNQEGAEAE</sequence>